<dbReference type="SUPFAM" id="SSF53335">
    <property type="entry name" value="S-adenosyl-L-methionine-dependent methyltransferases"/>
    <property type="match status" value="1"/>
</dbReference>
<organism evidence="8 9">
    <name type="scientific">Candidatus Thiodiazotropha endolucinida</name>
    <dbReference type="NCBI Taxonomy" id="1655433"/>
    <lineage>
        <taxon>Bacteria</taxon>
        <taxon>Pseudomonadati</taxon>
        <taxon>Pseudomonadota</taxon>
        <taxon>Gammaproteobacteria</taxon>
        <taxon>Chromatiales</taxon>
        <taxon>Sedimenticolaceae</taxon>
        <taxon>Candidatus Thiodiazotropha</taxon>
    </lineage>
</organism>
<evidence type="ECO:0000256" key="5">
    <source>
        <dbReference type="ARBA" id="ARBA00022679"/>
    </source>
</evidence>
<dbReference type="SUPFAM" id="SSF81799">
    <property type="entry name" value="Putative methyltransferase TM0872, insert domain"/>
    <property type="match status" value="1"/>
</dbReference>
<dbReference type="PIRSF" id="PIRSF004486">
    <property type="entry name" value="MraW"/>
    <property type="match status" value="1"/>
</dbReference>
<feature type="binding site" evidence="7">
    <location>
        <begin position="33"/>
        <end position="35"/>
    </location>
    <ligand>
        <name>S-adenosyl-L-methionine</name>
        <dbReference type="ChEBI" id="CHEBI:59789"/>
    </ligand>
</feature>
<name>A0A7Z0VN06_9GAMM</name>
<accession>A0A7Z0VN06</accession>
<dbReference type="GO" id="GO:0071424">
    <property type="term" value="F:rRNA (cytosine-N4-)-methyltransferase activity"/>
    <property type="evidence" value="ECO:0007669"/>
    <property type="project" value="UniProtKB-UniRule"/>
</dbReference>
<keyword evidence="9" id="KW-1185">Reference proteome</keyword>
<evidence type="ECO:0000256" key="6">
    <source>
        <dbReference type="ARBA" id="ARBA00022691"/>
    </source>
</evidence>
<dbReference type="EMBL" id="MARB01000005">
    <property type="protein sequence ID" value="ODJ88605.1"/>
    <property type="molecule type" value="Genomic_DNA"/>
</dbReference>
<dbReference type="InterPro" id="IPR002903">
    <property type="entry name" value="RsmH"/>
</dbReference>
<dbReference type="AlphaFoldDB" id="A0A7Z0VN06"/>
<dbReference type="EC" id="2.1.1.199" evidence="7"/>
<dbReference type="PANTHER" id="PTHR11265">
    <property type="entry name" value="S-ADENOSYL-METHYLTRANSFERASE MRAW"/>
    <property type="match status" value="1"/>
</dbReference>
<proteinExistence type="inferred from homology"/>
<dbReference type="OrthoDB" id="9806637at2"/>
<feature type="binding site" evidence="7">
    <location>
        <position position="108"/>
    </location>
    <ligand>
        <name>S-adenosyl-L-methionine</name>
        <dbReference type="ChEBI" id="CHEBI:59789"/>
    </ligand>
</feature>
<keyword evidence="6 7" id="KW-0949">S-adenosyl-L-methionine</keyword>
<dbReference type="InterPro" id="IPR029063">
    <property type="entry name" value="SAM-dependent_MTases_sf"/>
</dbReference>
<dbReference type="HAMAP" id="MF_01007">
    <property type="entry name" value="16SrRNA_methyltr_H"/>
    <property type="match status" value="1"/>
</dbReference>
<dbReference type="Proteomes" id="UP000094769">
    <property type="component" value="Unassembled WGS sequence"/>
</dbReference>
<comment type="catalytic activity">
    <reaction evidence="7">
        <text>cytidine(1402) in 16S rRNA + S-adenosyl-L-methionine = N(4)-methylcytidine(1402) in 16S rRNA + S-adenosyl-L-homocysteine + H(+)</text>
        <dbReference type="Rhea" id="RHEA:42928"/>
        <dbReference type="Rhea" id="RHEA-COMP:10286"/>
        <dbReference type="Rhea" id="RHEA-COMP:10287"/>
        <dbReference type="ChEBI" id="CHEBI:15378"/>
        <dbReference type="ChEBI" id="CHEBI:57856"/>
        <dbReference type="ChEBI" id="CHEBI:59789"/>
        <dbReference type="ChEBI" id="CHEBI:74506"/>
        <dbReference type="ChEBI" id="CHEBI:82748"/>
        <dbReference type="EC" id="2.1.1.199"/>
    </reaction>
</comment>
<comment type="subcellular location">
    <subcellularLocation>
        <location evidence="7">Cytoplasm</location>
    </subcellularLocation>
</comment>
<dbReference type="GO" id="GO:0005737">
    <property type="term" value="C:cytoplasm"/>
    <property type="evidence" value="ECO:0007669"/>
    <property type="project" value="UniProtKB-SubCell"/>
</dbReference>
<evidence type="ECO:0000256" key="2">
    <source>
        <dbReference type="ARBA" id="ARBA00022490"/>
    </source>
</evidence>
<keyword evidence="3 7" id="KW-0698">rRNA processing</keyword>
<feature type="binding site" evidence="7">
    <location>
        <position position="101"/>
    </location>
    <ligand>
        <name>S-adenosyl-L-methionine</name>
        <dbReference type="ChEBI" id="CHEBI:59789"/>
    </ligand>
</feature>
<sequence>MKQAHDSVLLQPSIEALKIDPAGIYIDGTFGRGGHSRQILHALGERGRLLAIDRDPDAVAFGRKRFGQDARFRIVQESFAMLAEVSEQAGLMGKVNGILLDLGVSSPQLDQAERGFSFTKDGPLDMRMDPDSGISAAEWLAQAEMKQIAEVLKAYGEERHAKRIARAIVEARAQNPITSTLQLAEIVSGANPAWEKSKHPATRSFQGIRIYINSELDALQRALQSVIDVLAIGGRLAVISFHSLEDRIVKRFMRDQAKGDRYPPGVPVTRDSMQPRLRLVGKAVRPGDDETAANPRARSAVLRVAERLS</sequence>
<dbReference type="FunFam" id="1.10.150.170:FF:000001">
    <property type="entry name" value="Ribosomal RNA small subunit methyltransferase H"/>
    <property type="match status" value="1"/>
</dbReference>
<feature type="binding site" evidence="7">
    <location>
        <position position="79"/>
    </location>
    <ligand>
        <name>S-adenosyl-L-methionine</name>
        <dbReference type="ChEBI" id="CHEBI:59789"/>
    </ligand>
</feature>
<keyword evidence="4 7" id="KW-0489">Methyltransferase</keyword>
<dbReference type="Gene3D" id="3.40.50.150">
    <property type="entry name" value="Vaccinia Virus protein VP39"/>
    <property type="match status" value="1"/>
</dbReference>
<reference evidence="8 9" key="1">
    <citation type="submission" date="2016-06" db="EMBL/GenBank/DDBJ databases">
        <title>Genome sequence of endosymbiont of Candidatus Endolucinida thiodiazotropha.</title>
        <authorList>
            <person name="Poehlein A."/>
            <person name="Koenig S."/>
            <person name="Heiden S.E."/>
            <person name="Thuermer A."/>
            <person name="Voget S."/>
            <person name="Daniel R."/>
            <person name="Markert S."/>
            <person name="Gros O."/>
            <person name="Schweder T."/>
        </authorList>
    </citation>
    <scope>NUCLEOTIDE SEQUENCE [LARGE SCALE GENOMIC DNA]</scope>
    <source>
        <strain evidence="8 9">COS</strain>
    </source>
</reference>
<dbReference type="GO" id="GO:0070475">
    <property type="term" value="P:rRNA base methylation"/>
    <property type="evidence" value="ECO:0007669"/>
    <property type="project" value="UniProtKB-UniRule"/>
</dbReference>
<dbReference type="Pfam" id="PF01795">
    <property type="entry name" value="Methyltransf_5"/>
    <property type="match status" value="1"/>
</dbReference>
<evidence type="ECO:0000313" key="8">
    <source>
        <dbReference type="EMBL" id="ODJ88605.1"/>
    </source>
</evidence>
<comment type="caution">
    <text evidence="8">The sequence shown here is derived from an EMBL/GenBank/DDBJ whole genome shotgun (WGS) entry which is preliminary data.</text>
</comment>
<evidence type="ECO:0000256" key="3">
    <source>
        <dbReference type="ARBA" id="ARBA00022552"/>
    </source>
</evidence>
<keyword evidence="2 7" id="KW-0963">Cytoplasm</keyword>
<dbReference type="Gene3D" id="1.10.150.170">
    <property type="entry name" value="Putative methyltransferase TM0872, insert domain"/>
    <property type="match status" value="1"/>
</dbReference>
<comment type="function">
    <text evidence="7">Specifically methylates the N4 position of cytidine in position 1402 (C1402) of 16S rRNA.</text>
</comment>
<dbReference type="InterPro" id="IPR023397">
    <property type="entry name" value="SAM-dep_MeTrfase_MraW_recog"/>
</dbReference>
<evidence type="ECO:0000256" key="1">
    <source>
        <dbReference type="ARBA" id="ARBA00010396"/>
    </source>
</evidence>
<gene>
    <name evidence="7 8" type="primary">rsmH</name>
    <name evidence="8" type="ORF">CODIS_11550</name>
</gene>
<feature type="binding site" evidence="7">
    <location>
        <position position="53"/>
    </location>
    <ligand>
        <name>S-adenosyl-L-methionine</name>
        <dbReference type="ChEBI" id="CHEBI:59789"/>
    </ligand>
</feature>
<protein>
    <recommendedName>
        <fullName evidence="7">Ribosomal RNA small subunit methyltransferase H</fullName>
        <ecNumber evidence="7">2.1.1.199</ecNumber>
    </recommendedName>
    <alternativeName>
        <fullName evidence="7">16S rRNA m(4)C1402 methyltransferase</fullName>
    </alternativeName>
    <alternativeName>
        <fullName evidence="7">rRNA (cytosine-N(4)-)-methyltransferase RsmH</fullName>
    </alternativeName>
</protein>
<dbReference type="RefSeq" id="WP_069121999.1">
    <property type="nucleotide sequence ID" value="NZ_MARB01000005.1"/>
</dbReference>
<evidence type="ECO:0000256" key="7">
    <source>
        <dbReference type="HAMAP-Rule" id="MF_01007"/>
    </source>
</evidence>
<comment type="similarity">
    <text evidence="1 7">Belongs to the methyltransferase superfamily. RsmH family.</text>
</comment>
<dbReference type="PANTHER" id="PTHR11265:SF0">
    <property type="entry name" value="12S RRNA N4-METHYLCYTIDINE METHYLTRANSFERASE"/>
    <property type="match status" value="1"/>
</dbReference>
<keyword evidence="5 7" id="KW-0808">Transferase</keyword>
<evidence type="ECO:0000313" key="9">
    <source>
        <dbReference type="Proteomes" id="UP000094769"/>
    </source>
</evidence>
<dbReference type="NCBIfam" id="TIGR00006">
    <property type="entry name" value="16S rRNA (cytosine(1402)-N(4))-methyltransferase RsmH"/>
    <property type="match status" value="1"/>
</dbReference>
<evidence type="ECO:0000256" key="4">
    <source>
        <dbReference type="ARBA" id="ARBA00022603"/>
    </source>
</evidence>